<dbReference type="EMBL" id="JANCLT010000012">
    <property type="protein sequence ID" value="MCP8970564.1"/>
    <property type="molecule type" value="Genomic_DNA"/>
</dbReference>
<dbReference type="Gene3D" id="1.20.1270.210">
    <property type="match status" value="1"/>
</dbReference>
<reference evidence="2" key="1">
    <citation type="submission" date="2022-07" db="EMBL/GenBank/DDBJ databases">
        <authorList>
            <person name="Li W.-J."/>
            <person name="Deng Q.-Q."/>
        </authorList>
    </citation>
    <scope>NUCLEOTIDE SEQUENCE</scope>
    <source>
        <strain evidence="2">SYSU M60031</strain>
    </source>
</reference>
<comment type="caution">
    <text evidence="2">The sequence shown here is derived from an EMBL/GenBank/DDBJ whole genome shotgun (WGS) entry which is preliminary data.</text>
</comment>
<dbReference type="NCBIfam" id="TIGR01537">
    <property type="entry name" value="portal_HK97"/>
    <property type="match status" value="1"/>
</dbReference>
<accession>A0AA41XC06</accession>
<organism evidence="2 3">
    <name type="scientific">Ectobacillus ponti</name>
    <dbReference type="NCBI Taxonomy" id="2961894"/>
    <lineage>
        <taxon>Bacteria</taxon>
        <taxon>Bacillati</taxon>
        <taxon>Bacillota</taxon>
        <taxon>Bacilli</taxon>
        <taxon>Bacillales</taxon>
        <taxon>Bacillaceae</taxon>
        <taxon>Ectobacillus</taxon>
    </lineage>
</organism>
<evidence type="ECO:0000313" key="2">
    <source>
        <dbReference type="EMBL" id="MCP8970564.1"/>
    </source>
</evidence>
<evidence type="ECO:0000256" key="1">
    <source>
        <dbReference type="SAM" id="MobiDB-lite"/>
    </source>
</evidence>
<dbReference type="Gene3D" id="3.40.140.120">
    <property type="match status" value="1"/>
</dbReference>
<protein>
    <submittedName>
        <fullName evidence="2">Phage portal protein</fullName>
    </submittedName>
</protein>
<gene>
    <name evidence="2" type="ORF">NK662_18765</name>
</gene>
<name>A0AA41XC06_9BACI</name>
<proteinExistence type="predicted"/>
<dbReference type="Gene3D" id="3.30.1120.70">
    <property type="match status" value="1"/>
</dbReference>
<feature type="region of interest" description="Disordered" evidence="1">
    <location>
        <begin position="403"/>
        <end position="430"/>
    </location>
</feature>
<sequence length="430" mass="48154">MGLFSKAVENRFLITTSYSGLVGNIDVLSLSPPQSDAGVTVNENIAMQNVAVSAAIGIISETIGSLPLELYKHMKDGRQIAKEHPVWMLIHDSPNPFMTAIVFWELLMSHVLSWGNGYAEIEWGADGWPKALWPLRPDTTFPYVDYSDNSFKYRVSFNGQIRELKPHQVLHIHGLGFDGLRGYSPIKMHTQAIGLSIALEKFGASYFGNGAKPGGVLEHPGQLSDTANANLRTGWETMHKGLDNTHRIAILEEGMSYKQIGIPPEDSQFLESRKFQIAEIARIYRVPLHMLAELDRSTNNNIEHQSIEFVKHTIRPWAIKIEQEINSKLLLPRERKKYFCSFDMDDLLRGDMLSRYNAYQIARQNGWMSANDIRAKENQNPIPKEQGGNEYMVNSAMQPISVLMKGGGNNEAGKTNADNQRPGDQGDGGQ</sequence>
<dbReference type="InterPro" id="IPR006427">
    <property type="entry name" value="Portal_HK97"/>
</dbReference>
<evidence type="ECO:0000313" key="3">
    <source>
        <dbReference type="Proteomes" id="UP001156102"/>
    </source>
</evidence>
<keyword evidence="3" id="KW-1185">Reference proteome</keyword>
<dbReference type="AlphaFoldDB" id="A0AA41XC06"/>
<dbReference type="Proteomes" id="UP001156102">
    <property type="component" value="Unassembled WGS sequence"/>
</dbReference>
<dbReference type="InterPro" id="IPR006944">
    <property type="entry name" value="Phage/GTA_portal"/>
</dbReference>
<dbReference type="Pfam" id="PF04860">
    <property type="entry name" value="Phage_portal"/>
    <property type="match status" value="1"/>
</dbReference>
<dbReference type="RefSeq" id="WP_254760480.1">
    <property type="nucleotide sequence ID" value="NZ_JANCLT010000012.1"/>
</dbReference>